<dbReference type="AlphaFoldDB" id="A0A9E7R0E7"/>
<dbReference type="Gene3D" id="3.40.50.300">
    <property type="entry name" value="P-loop containing nucleotide triphosphate hydrolases"/>
    <property type="match status" value="1"/>
</dbReference>
<dbReference type="Proteomes" id="UP001057580">
    <property type="component" value="Chromosome"/>
</dbReference>
<dbReference type="InterPro" id="IPR027417">
    <property type="entry name" value="P-loop_NTPase"/>
</dbReference>
<evidence type="ECO:0000313" key="4">
    <source>
        <dbReference type="Proteomes" id="UP001057580"/>
    </source>
</evidence>
<dbReference type="InterPro" id="IPR013632">
    <property type="entry name" value="Rad51_C"/>
</dbReference>
<evidence type="ECO:0000256" key="1">
    <source>
        <dbReference type="SAM" id="MobiDB-lite"/>
    </source>
</evidence>
<name>A0A9E7R0E7_9EURY</name>
<dbReference type="RefSeq" id="WP_260592257.1">
    <property type="nucleotide sequence ID" value="NZ_CP104003.1"/>
</dbReference>
<organism evidence="3 4">
    <name type="scientific">Salinirubellus salinus</name>
    <dbReference type="NCBI Taxonomy" id="1364945"/>
    <lineage>
        <taxon>Archaea</taxon>
        <taxon>Methanobacteriati</taxon>
        <taxon>Methanobacteriota</taxon>
        <taxon>Stenosarchaea group</taxon>
        <taxon>Halobacteria</taxon>
        <taxon>Halobacteriales</taxon>
        <taxon>Natronomonadaceae</taxon>
        <taxon>Salinirubellus</taxon>
    </lineage>
</organism>
<gene>
    <name evidence="3" type="ORF">N0B31_14065</name>
</gene>
<keyword evidence="4" id="KW-1185">Reference proteome</keyword>
<sequence length="253" mass="27387">MDRRQTRLDAPTPRDSNATDPPAPEAVPRLPTLESGLTLLDAESRAVGPLDSLVLDHLLRGAGEAVWVDSGGHATTRNLARLAPSLALLERVRVARAFTAYQHQTLVRRACESFPPTASLVVVPWVDAHYRDGDCTDREAGRMVERVAERLAALADEREVAVLVTRRAADGLTAPVADRADATVTCRETRFGPRFVGDGFETLVYDDSEGRSPSGSRTQSDDGGTVQTTLAFWARVLERRQAVHGRTPAAGVV</sequence>
<evidence type="ECO:0000313" key="3">
    <source>
        <dbReference type="EMBL" id="UWM53263.1"/>
    </source>
</evidence>
<dbReference type="EMBL" id="CP104003">
    <property type="protein sequence ID" value="UWM53263.1"/>
    <property type="molecule type" value="Genomic_DNA"/>
</dbReference>
<evidence type="ECO:0000259" key="2">
    <source>
        <dbReference type="Pfam" id="PF08423"/>
    </source>
</evidence>
<protein>
    <recommendedName>
        <fullName evidence="2">Rad51-like C-terminal domain-containing protein</fullName>
    </recommendedName>
</protein>
<proteinExistence type="predicted"/>
<feature type="region of interest" description="Disordered" evidence="1">
    <location>
        <begin position="1"/>
        <end position="29"/>
    </location>
</feature>
<feature type="domain" description="Rad51-like C-terminal" evidence="2">
    <location>
        <begin position="61"/>
        <end position="168"/>
    </location>
</feature>
<dbReference type="GeneID" id="74943569"/>
<dbReference type="Pfam" id="PF08423">
    <property type="entry name" value="Rad51"/>
    <property type="match status" value="1"/>
</dbReference>
<reference evidence="3" key="1">
    <citation type="submission" date="2022-09" db="EMBL/GenBank/DDBJ databases">
        <title>Diverse halophilic archaea isolated from saline environments.</title>
        <authorList>
            <person name="Cui H.-L."/>
        </authorList>
    </citation>
    <scope>NUCLEOTIDE SEQUENCE</scope>
    <source>
        <strain evidence="3">ZS-35-S2</strain>
    </source>
</reference>
<accession>A0A9E7R0E7</accession>
<dbReference type="KEGG" id="ssai:N0B31_14065"/>